<protein>
    <submittedName>
        <fullName evidence="2">Glycosyl transferase group 1</fullName>
    </submittedName>
</protein>
<proteinExistence type="predicted"/>
<evidence type="ECO:0000313" key="3">
    <source>
        <dbReference type="Proteomes" id="UP000034032"/>
    </source>
</evidence>
<sequence length="370" mass="43580">MLKIGIECENLEDSKSRWGIGQITLNLLKEYAANPEWQKKYKLYLYFKKRIPDDDFFKIHNSKFIIRVSGVPSFNIYYHLLMPLRAMIDRIDWMFFPAYQLPPLYLRKSIVVLTPDVYYEYKQGNLPLRYRLSYRLFTNWAAWFATKILAISETSKKEVANLYWINPKRIFVSHLGISSDQNIENSKLKIENSTYILYVGQMFPRRHARETILAFQKIAYEFPDLKLILVGTDKYRPAIIRELVEIMNQKLKSERIIYFDYLEKREDIEKLYTGARALVYVSDREAFGLPPMEALAFGVSPVIMDNELGHELFGDYAFYSKDGGADGIIRSVRQALTDGQKIQKIKSEGPKFVKRYSWKGFTERFFEQAN</sequence>
<dbReference type="Gene3D" id="3.40.50.2000">
    <property type="entry name" value="Glycogen Phosphorylase B"/>
    <property type="match status" value="2"/>
</dbReference>
<dbReference type="Pfam" id="PF00534">
    <property type="entry name" value="Glycos_transf_1"/>
    <property type="match status" value="1"/>
</dbReference>
<gene>
    <name evidence="2" type="ORF">UW79_C0006G0021</name>
</gene>
<dbReference type="GO" id="GO:0016757">
    <property type="term" value="F:glycosyltransferase activity"/>
    <property type="evidence" value="ECO:0007669"/>
    <property type="project" value="InterPro"/>
</dbReference>
<dbReference type="Proteomes" id="UP000034032">
    <property type="component" value="Unassembled WGS sequence"/>
</dbReference>
<dbReference type="EMBL" id="LCJR01000006">
    <property type="protein sequence ID" value="KKT82443.1"/>
    <property type="molecule type" value="Genomic_DNA"/>
</dbReference>
<name>A0A0G1KFW5_9BACT</name>
<reference evidence="2 3" key="1">
    <citation type="journal article" date="2015" name="Nature">
        <title>rRNA introns, odd ribosomes, and small enigmatic genomes across a large radiation of phyla.</title>
        <authorList>
            <person name="Brown C.T."/>
            <person name="Hug L.A."/>
            <person name="Thomas B.C."/>
            <person name="Sharon I."/>
            <person name="Castelle C.J."/>
            <person name="Singh A."/>
            <person name="Wilkins M.J."/>
            <person name="Williams K.H."/>
            <person name="Banfield J.F."/>
        </authorList>
    </citation>
    <scope>NUCLEOTIDE SEQUENCE [LARGE SCALE GENOMIC DNA]</scope>
</reference>
<evidence type="ECO:0000313" key="2">
    <source>
        <dbReference type="EMBL" id="KKT82443.1"/>
    </source>
</evidence>
<dbReference type="PANTHER" id="PTHR46401">
    <property type="entry name" value="GLYCOSYLTRANSFERASE WBBK-RELATED"/>
    <property type="match status" value="1"/>
</dbReference>
<dbReference type="CDD" id="cd03809">
    <property type="entry name" value="GT4_MtfB-like"/>
    <property type="match status" value="1"/>
</dbReference>
<comment type="caution">
    <text evidence="2">The sequence shown here is derived from an EMBL/GenBank/DDBJ whole genome shotgun (WGS) entry which is preliminary data.</text>
</comment>
<dbReference type="AlphaFoldDB" id="A0A0G1KFW5"/>
<dbReference type="SUPFAM" id="SSF53756">
    <property type="entry name" value="UDP-Glycosyltransferase/glycogen phosphorylase"/>
    <property type="match status" value="1"/>
</dbReference>
<keyword evidence="2" id="KW-0808">Transferase</keyword>
<dbReference type="PANTHER" id="PTHR46401:SF8">
    <property type="entry name" value="BLL6006 PROTEIN"/>
    <property type="match status" value="1"/>
</dbReference>
<organism evidence="2 3">
    <name type="scientific">Candidatus Yanofskybacteria bacterium GW2011_GWA2_44_9</name>
    <dbReference type="NCBI Taxonomy" id="1619025"/>
    <lineage>
        <taxon>Bacteria</taxon>
        <taxon>Candidatus Yanofskyibacteriota</taxon>
    </lineage>
</organism>
<evidence type="ECO:0000259" key="1">
    <source>
        <dbReference type="Pfam" id="PF00534"/>
    </source>
</evidence>
<accession>A0A0G1KFW5</accession>
<feature type="domain" description="Glycosyl transferase family 1" evidence="1">
    <location>
        <begin position="182"/>
        <end position="351"/>
    </location>
</feature>
<dbReference type="InterPro" id="IPR001296">
    <property type="entry name" value="Glyco_trans_1"/>
</dbReference>